<organism evidence="3">
    <name type="scientific">Priestia megaterium</name>
    <name type="common">Bacillus megaterium</name>
    <dbReference type="NCBI Taxonomy" id="1404"/>
    <lineage>
        <taxon>Bacteria</taxon>
        <taxon>Bacillati</taxon>
        <taxon>Bacillota</taxon>
        <taxon>Bacilli</taxon>
        <taxon>Bacillales</taxon>
        <taxon>Bacillaceae</taxon>
        <taxon>Priestia</taxon>
    </lineage>
</organism>
<evidence type="ECO:0000313" key="3">
    <source>
        <dbReference type="EMBL" id="CAD56685.2"/>
    </source>
</evidence>
<dbReference type="EMBL" id="AJ515541">
    <property type="protein sequence ID" value="CAD56685.2"/>
    <property type="molecule type" value="Genomic_DNA"/>
</dbReference>
<accession>Q8GJ69</accession>
<proteinExistence type="predicted"/>
<feature type="domain" description="Ribonuclease Y N-terminal" evidence="2">
    <location>
        <begin position="5"/>
        <end position="52"/>
    </location>
</feature>
<feature type="transmembrane region" description="Helical" evidence="1">
    <location>
        <begin position="6"/>
        <end position="28"/>
    </location>
</feature>
<sequence>MDTNTIIFALLGLIVGAVVGFFVCKSIAEAKIAGAKSSAEQIIDEGTREAEA</sequence>
<dbReference type="InterPro" id="IPR022711">
    <property type="entry name" value="RNase_Y_N"/>
</dbReference>
<reference evidence="3" key="1">
    <citation type="journal article" date="2005" name="Microbiology (Mosc.)">
        <title>Evidence for two recA genes mediating DNA repair in Bacillus megaterium.</title>
        <authorList>
            <person name="Nahrstedt H."/>
            <person name="Schroder C."/>
            <person name="Meinhardt F."/>
        </authorList>
    </citation>
    <scope>NUCLEOTIDE SEQUENCE</scope>
    <source>
        <strain evidence="3">DSM 319</strain>
    </source>
</reference>
<feature type="non-terminal residue" evidence="3">
    <location>
        <position position="52"/>
    </location>
</feature>
<evidence type="ECO:0000259" key="2">
    <source>
        <dbReference type="Pfam" id="PF12072"/>
    </source>
</evidence>
<gene>
    <name evidence="3" type="primary">ymdA</name>
</gene>
<keyword evidence="1" id="KW-1133">Transmembrane helix</keyword>
<name>Q8GJ69_PRIMG</name>
<keyword evidence="1" id="KW-0812">Transmembrane</keyword>
<keyword evidence="1" id="KW-0472">Membrane</keyword>
<evidence type="ECO:0000256" key="1">
    <source>
        <dbReference type="SAM" id="Phobius"/>
    </source>
</evidence>
<dbReference type="AlphaFoldDB" id="Q8GJ69"/>
<dbReference type="Pfam" id="PF12072">
    <property type="entry name" value="RNase_Y_N"/>
    <property type="match status" value="1"/>
</dbReference>
<protein>
    <submittedName>
        <fullName evidence="3">YmdA protein</fullName>
    </submittedName>
</protein>